<organism evidence="5 6">
    <name type="scientific">Heliobacterium mobile</name>
    <name type="common">Heliobacillus mobilis</name>
    <dbReference type="NCBI Taxonomy" id="28064"/>
    <lineage>
        <taxon>Bacteria</taxon>
        <taxon>Bacillati</taxon>
        <taxon>Bacillota</taxon>
        <taxon>Clostridia</taxon>
        <taxon>Eubacteriales</taxon>
        <taxon>Heliobacteriaceae</taxon>
        <taxon>Heliobacterium</taxon>
    </lineage>
</organism>
<evidence type="ECO:0000256" key="1">
    <source>
        <dbReference type="ARBA" id="ARBA00022777"/>
    </source>
</evidence>
<feature type="transmembrane region" description="Helical" evidence="3">
    <location>
        <begin position="174"/>
        <end position="194"/>
    </location>
</feature>
<dbReference type="EMBL" id="WNKU01000003">
    <property type="protein sequence ID" value="MTV48356.1"/>
    <property type="molecule type" value="Genomic_DNA"/>
</dbReference>
<evidence type="ECO:0000313" key="5">
    <source>
        <dbReference type="EMBL" id="MTV48356.1"/>
    </source>
</evidence>
<feature type="transmembrane region" description="Helical" evidence="3">
    <location>
        <begin position="123"/>
        <end position="141"/>
    </location>
</feature>
<dbReference type="PANTHER" id="PTHR40448:SF1">
    <property type="entry name" value="TWO-COMPONENT SENSOR HISTIDINE KINASE"/>
    <property type="match status" value="1"/>
</dbReference>
<dbReference type="Pfam" id="PF02518">
    <property type="entry name" value="HATPase_c"/>
    <property type="match status" value="1"/>
</dbReference>
<dbReference type="InterPro" id="IPR003594">
    <property type="entry name" value="HATPase_dom"/>
</dbReference>
<dbReference type="Proteomes" id="UP000430670">
    <property type="component" value="Unassembled WGS sequence"/>
</dbReference>
<sequence length="456" mass="51365">MEDLRVLFFYQIFEPAISLIPGLVLMGQQVPRKKLWLYSILTGLIAWLIRGLLSQYLFGLHVFPLMFVSIINAFVILNIPVGYAITTVVLGLSLIACMEAFIMPFETEMLGNMPYVLNYSSTHIVGGWMTLTAIIILTVIIKEVKKQVENKALIAISDMPLAEKVKNLEANVQMVITCIALMLFIVIYLIMFFSNWSKYFFGEEANVSNMVRTVGASTLVLTIIIIILISKIMTMYRTALHSVELEQNLEKSKLLVDQYRKNQHEFLNHLQVIFGFIQIQKPEMALEYIKEYDIRYRQGINIGKIARADVGAIIVSKMSSKIGETTKFIMNFENDLACIPIKSNEMVSLLGNLLQNALEAVQKVEETERFIEIETKRADKATLIQVSNSGPVIPATMIHKIFDFGVSSKENPNSGVGLCLVKSIAEKYNGMIHVDSNEAKTTFLVSIPDVPDDLKT</sequence>
<keyword evidence="3" id="KW-0472">Membrane</keyword>
<dbReference type="PANTHER" id="PTHR40448">
    <property type="entry name" value="TWO-COMPONENT SENSOR HISTIDINE KINASE"/>
    <property type="match status" value="1"/>
</dbReference>
<dbReference type="Gene3D" id="3.30.565.10">
    <property type="entry name" value="Histidine kinase-like ATPase, C-terminal domain"/>
    <property type="match status" value="1"/>
</dbReference>
<name>A0A6I3SHQ1_HELMO</name>
<keyword evidence="3" id="KW-0812">Transmembrane</keyword>
<evidence type="ECO:0000313" key="6">
    <source>
        <dbReference type="Proteomes" id="UP000430670"/>
    </source>
</evidence>
<dbReference type="Pfam" id="PF14689">
    <property type="entry name" value="SPOB_a"/>
    <property type="match status" value="1"/>
</dbReference>
<proteinExistence type="predicted"/>
<feature type="transmembrane region" description="Helical" evidence="3">
    <location>
        <begin position="214"/>
        <end position="233"/>
    </location>
</feature>
<dbReference type="AlphaFoldDB" id="A0A6I3SHQ1"/>
<feature type="transmembrane region" description="Helical" evidence="3">
    <location>
        <begin position="35"/>
        <end position="52"/>
    </location>
</feature>
<keyword evidence="1" id="KW-0808">Transferase</keyword>
<dbReference type="PROSITE" id="PS50109">
    <property type="entry name" value="HIS_KIN"/>
    <property type="match status" value="1"/>
</dbReference>
<keyword evidence="6" id="KW-1185">Reference proteome</keyword>
<evidence type="ECO:0000259" key="4">
    <source>
        <dbReference type="PROSITE" id="PS50109"/>
    </source>
</evidence>
<evidence type="ECO:0000256" key="3">
    <source>
        <dbReference type="SAM" id="Phobius"/>
    </source>
</evidence>
<dbReference type="SMART" id="SM00387">
    <property type="entry name" value="HATPase_c"/>
    <property type="match status" value="1"/>
</dbReference>
<feature type="transmembrane region" description="Helical" evidence="3">
    <location>
        <begin position="84"/>
        <end position="103"/>
    </location>
</feature>
<dbReference type="GO" id="GO:0016301">
    <property type="term" value="F:kinase activity"/>
    <property type="evidence" value="ECO:0007669"/>
    <property type="project" value="UniProtKB-KW"/>
</dbReference>
<gene>
    <name evidence="5" type="ORF">GJ688_05085</name>
</gene>
<evidence type="ECO:0000256" key="2">
    <source>
        <dbReference type="ARBA" id="ARBA00023012"/>
    </source>
</evidence>
<keyword evidence="1" id="KW-0418">Kinase</keyword>
<feature type="transmembrane region" description="Helical" evidence="3">
    <location>
        <begin position="6"/>
        <end position="26"/>
    </location>
</feature>
<dbReference type="OrthoDB" id="1634477at2"/>
<protein>
    <submittedName>
        <fullName evidence="5">GHKL domain-containing protein</fullName>
    </submittedName>
</protein>
<dbReference type="SUPFAM" id="SSF55874">
    <property type="entry name" value="ATPase domain of HSP90 chaperone/DNA topoisomerase II/histidine kinase"/>
    <property type="match status" value="1"/>
</dbReference>
<feature type="domain" description="Histidine kinase" evidence="4">
    <location>
        <begin position="345"/>
        <end position="451"/>
    </location>
</feature>
<dbReference type="GO" id="GO:0042802">
    <property type="term" value="F:identical protein binding"/>
    <property type="evidence" value="ECO:0007669"/>
    <property type="project" value="TreeGrafter"/>
</dbReference>
<comment type="caution">
    <text evidence="5">The sequence shown here is derived from an EMBL/GenBank/DDBJ whole genome shotgun (WGS) entry which is preliminary data.</text>
</comment>
<reference evidence="5 6" key="1">
    <citation type="submission" date="2019-11" db="EMBL/GenBank/DDBJ databases">
        <title>Whole-genome sequence of a the green, strictly anaerobic photosynthetic bacterium Heliobacillus mobilis DSM 6151.</title>
        <authorList>
            <person name="Kyndt J.A."/>
            <person name="Meyer T.E."/>
        </authorList>
    </citation>
    <scope>NUCLEOTIDE SEQUENCE [LARGE SCALE GENOMIC DNA]</scope>
    <source>
        <strain evidence="5 6">DSM 6151</strain>
    </source>
</reference>
<dbReference type="InterPro" id="IPR005467">
    <property type="entry name" value="His_kinase_dom"/>
</dbReference>
<dbReference type="GO" id="GO:0000160">
    <property type="term" value="P:phosphorelay signal transduction system"/>
    <property type="evidence" value="ECO:0007669"/>
    <property type="project" value="UniProtKB-KW"/>
</dbReference>
<dbReference type="InterPro" id="IPR039506">
    <property type="entry name" value="SPOB_a"/>
</dbReference>
<dbReference type="RefSeq" id="WP_155475454.1">
    <property type="nucleotide sequence ID" value="NZ_WNKU01000003.1"/>
</dbReference>
<keyword evidence="3" id="KW-1133">Transmembrane helix</keyword>
<dbReference type="InterPro" id="IPR036890">
    <property type="entry name" value="HATPase_C_sf"/>
</dbReference>
<feature type="transmembrane region" description="Helical" evidence="3">
    <location>
        <begin position="58"/>
        <end position="77"/>
    </location>
</feature>
<accession>A0A6I3SHQ1</accession>
<keyword evidence="2" id="KW-0902">Two-component regulatory system</keyword>
<dbReference type="Gene3D" id="1.10.287.130">
    <property type="match status" value="1"/>
</dbReference>